<evidence type="ECO:0000256" key="7">
    <source>
        <dbReference type="ARBA" id="ARBA00049197"/>
    </source>
</evidence>
<comment type="caution">
    <text evidence="11">The sequence shown here is derived from an EMBL/GenBank/DDBJ whole genome shotgun (WGS) entry which is preliminary data.</text>
</comment>
<feature type="active site" evidence="8">
    <location>
        <position position="196"/>
    </location>
</feature>
<dbReference type="GO" id="GO:0005739">
    <property type="term" value="C:mitochondrion"/>
    <property type="evidence" value="ECO:0007669"/>
    <property type="project" value="TreeGrafter"/>
</dbReference>
<evidence type="ECO:0000259" key="10">
    <source>
        <dbReference type="Pfam" id="PF14833"/>
    </source>
</evidence>
<dbReference type="EMBL" id="JAVRRJ010000007">
    <property type="protein sequence ID" value="KAK5083124.1"/>
    <property type="molecule type" value="Genomic_DNA"/>
</dbReference>
<dbReference type="Gene3D" id="3.40.50.720">
    <property type="entry name" value="NAD(P)-binding Rossmann-like Domain"/>
    <property type="match status" value="1"/>
</dbReference>
<dbReference type="Gene3D" id="1.10.1040.10">
    <property type="entry name" value="N-(1-d-carboxylethyl)-l-norvaline Dehydrogenase, domain 2"/>
    <property type="match status" value="1"/>
</dbReference>
<evidence type="ECO:0000256" key="1">
    <source>
        <dbReference type="ARBA" id="ARBA00005109"/>
    </source>
</evidence>
<evidence type="ECO:0000256" key="6">
    <source>
        <dbReference type="ARBA" id="ARBA00023027"/>
    </source>
</evidence>
<dbReference type="SUPFAM" id="SSF48179">
    <property type="entry name" value="6-phosphogluconate dehydrogenase C-terminal domain-like"/>
    <property type="match status" value="1"/>
</dbReference>
<evidence type="ECO:0000259" key="9">
    <source>
        <dbReference type="Pfam" id="PF03446"/>
    </source>
</evidence>
<dbReference type="AlphaFoldDB" id="A0AAN7Y9I0"/>
<comment type="catalytic activity">
    <reaction evidence="7">
        <text>3-hydroxy-2-methylpropanoate + NAD(+) = 2-methyl-3-oxopropanoate + NADH + H(+)</text>
        <dbReference type="Rhea" id="RHEA:17681"/>
        <dbReference type="ChEBI" id="CHEBI:11805"/>
        <dbReference type="ChEBI" id="CHEBI:15378"/>
        <dbReference type="ChEBI" id="CHEBI:57540"/>
        <dbReference type="ChEBI" id="CHEBI:57700"/>
        <dbReference type="ChEBI" id="CHEBI:57945"/>
        <dbReference type="EC" id="1.1.1.31"/>
    </reaction>
</comment>
<evidence type="ECO:0000313" key="11">
    <source>
        <dbReference type="EMBL" id="KAK5083124.1"/>
    </source>
</evidence>
<keyword evidence="12" id="KW-1185">Reference proteome</keyword>
<dbReference type="GO" id="GO:0006574">
    <property type="term" value="P:L-valine catabolic process"/>
    <property type="evidence" value="ECO:0007669"/>
    <property type="project" value="TreeGrafter"/>
</dbReference>
<dbReference type="PIRSF" id="PIRSF000103">
    <property type="entry name" value="HIBADH"/>
    <property type="match status" value="1"/>
</dbReference>
<dbReference type="InterPro" id="IPR015815">
    <property type="entry name" value="HIBADH-related"/>
</dbReference>
<dbReference type="GO" id="GO:0008442">
    <property type="term" value="F:3-hydroxyisobutyrate dehydrogenase activity"/>
    <property type="evidence" value="ECO:0007669"/>
    <property type="project" value="UniProtKB-EC"/>
</dbReference>
<proteinExistence type="inferred from homology"/>
<sequence length="328" mass="35521">MTEEQEWNLPAVTYGWVGIGVMGYPMAQNLRRRIPKQSKLIINEINDSAVKKFLAETQPNENISSVGTAKEIAQQADIILTMLPVGRHVRQVFTDPSTGLLAGVPDSSQRKILFMECSTIDVATSNSMNDLVTSKGHSFVDAPVSGGYNGAVAGTLTFMIGGSDSFFNQVRPLAETMGKKQNIYHCGKQGAGLATKQINNYLGFVSMLGVSEAFNMGRLYGLNPKTLASVINVSTGRCYNSSSENPVKGVTENASTSKDFEGGFSIELCKGVVEMALQLGEQVGAKSVLRDTVLKVLAEANEDPRVKGKDYRSIYLHIADIEQTENHV</sequence>
<dbReference type="EC" id="1.1.1.31" evidence="3"/>
<dbReference type="SUPFAM" id="SSF51735">
    <property type="entry name" value="NAD(P)-binding Rossmann-fold domains"/>
    <property type="match status" value="1"/>
</dbReference>
<organism evidence="11 12">
    <name type="scientific">Lithohypha guttulata</name>
    <dbReference type="NCBI Taxonomy" id="1690604"/>
    <lineage>
        <taxon>Eukaryota</taxon>
        <taxon>Fungi</taxon>
        <taxon>Dikarya</taxon>
        <taxon>Ascomycota</taxon>
        <taxon>Pezizomycotina</taxon>
        <taxon>Eurotiomycetes</taxon>
        <taxon>Chaetothyriomycetidae</taxon>
        <taxon>Chaetothyriales</taxon>
        <taxon>Trichomeriaceae</taxon>
        <taxon>Lithohypha</taxon>
    </lineage>
</organism>
<evidence type="ECO:0000256" key="5">
    <source>
        <dbReference type="ARBA" id="ARBA00023002"/>
    </source>
</evidence>
<evidence type="ECO:0000256" key="2">
    <source>
        <dbReference type="ARBA" id="ARBA00006013"/>
    </source>
</evidence>
<gene>
    <name evidence="11" type="ORF">LTR05_007007</name>
</gene>
<comment type="pathway">
    <text evidence="1">Amino-acid degradation; L-valine degradation.</text>
</comment>
<dbReference type="PANTHER" id="PTHR22981:SF7">
    <property type="entry name" value="3-HYDROXYISOBUTYRATE DEHYDROGENASE, MITOCHONDRIAL"/>
    <property type="match status" value="1"/>
</dbReference>
<dbReference type="PANTHER" id="PTHR22981">
    <property type="entry name" value="3-HYDROXYISOBUTYRATE DEHYDROGENASE-RELATED"/>
    <property type="match status" value="1"/>
</dbReference>
<accession>A0AAN7Y9I0</accession>
<dbReference type="InterPro" id="IPR036291">
    <property type="entry name" value="NAD(P)-bd_dom_sf"/>
</dbReference>
<evidence type="ECO:0000313" key="12">
    <source>
        <dbReference type="Proteomes" id="UP001309876"/>
    </source>
</evidence>
<dbReference type="GO" id="GO:0050661">
    <property type="term" value="F:NADP binding"/>
    <property type="evidence" value="ECO:0007669"/>
    <property type="project" value="InterPro"/>
</dbReference>
<evidence type="ECO:0000256" key="4">
    <source>
        <dbReference type="ARBA" id="ARBA00022456"/>
    </source>
</evidence>
<feature type="domain" description="3-hydroxyisobutyrate dehydrogenase-like NAD-binding" evidence="10">
    <location>
        <begin position="190"/>
        <end position="303"/>
    </location>
</feature>
<dbReference type="InterPro" id="IPR029154">
    <property type="entry name" value="HIBADH-like_NADP-bd"/>
</dbReference>
<dbReference type="Proteomes" id="UP001309876">
    <property type="component" value="Unassembled WGS sequence"/>
</dbReference>
<dbReference type="Pfam" id="PF14833">
    <property type="entry name" value="NAD_binding_11"/>
    <property type="match status" value="1"/>
</dbReference>
<dbReference type="InterPro" id="IPR008927">
    <property type="entry name" value="6-PGluconate_DH-like_C_sf"/>
</dbReference>
<keyword evidence="6" id="KW-0520">NAD</keyword>
<keyword evidence="4" id="KW-0101">Branched-chain amino acid catabolism</keyword>
<dbReference type="GO" id="GO:0051287">
    <property type="term" value="F:NAD binding"/>
    <property type="evidence" value="ECO:0007669"/>
    <property type="project" value="InterPro"/>
</dbReference>
<keyword evidence="5" id="KW-0560">Oxidoreductase</keyword>
<evidence type="ECO:0000256" key="8">
    <source>
        <dbReference type="PIRSR" id="PIRSR000103-1"/>
    </source>
</evidence>
<name>A0AAN7Y9I0_9EURO</name>
<comment type="similarity">
    <text evidence="2">Belongs to the HIBADH-related family. 3-hydroxyisobutyrate dehydrogenase subfamily.</text>
</comment>
<protein>
    <recommendedName>
        <fullName evidence="3">3-hydroxyisobutyrate dehydrogenase</fullName>
        <ecNumber evidence="3">1.1.1.31</ecNumber>
    </recommendedName>
</protein>
<reference evidence="11 12" key="1">
    <citation type="submission" date="2023-08" db="EMBL/GenBank/DDBJ databases">
        <title>Black Yeasts Isolated from many extreme environments.</title>
        <authorList>
            <person name="Coleine C."/>
            <person name="Stajich J.E."/>
            <person name="Selbmann L."/>
        </authorList>
    </citation>
    <scope>NUCLEOTIDE SEQUENCE [LARGE SCALE GENOMIC DNA]</scope>
    <source>
        <strain evidence="11 12">CCFEE 5910</strain>
    </source>
</reference>
<evidence type="ECO:0000256" key="3">
    <source>
        <dbReference type="ARBA" id="ARBA00012991"/>
    </source>
</evidence>
<dbReference type="InterPro" id="IPR013328">
    <property type="entry name" value="6PGD_dom2"/>
</dbReference>
<dbReference type="InterPro" id="IPR006115">
    <property type="entry name" value="6PGDH_NADP-bd"/>
</dbReference>
<feature type="domain" description="6-phosphogluconate dehydrogenase NADP-binding" evidence="9">
    <location>
        <begin position="14"/>
        <end position="184"/>
    </location>
</feature>
<dbReference type="Pfam" id="PF03446">
    <property type="entry name" value="NAD_binding_2"/>
    <property type="match status" value="1"/>
</dbReference>